<dbReference type="KEGG" id="ccun:CCUN_1730"/>
<dbReference type="STRING" id="1121267.CCUN_1730"/>
<dbReference type="EMBL" id="CP020867">
    <property type="protein sequence ID" value="ARJ57304.1"/>
    <property type="molecule type" value="Genomic_DNA"/>
</dbReference>
<dbReference type="PANTHER" id="PTHR43787">
    <property type="entry name" value="FEMO COFACTOR BIOSYNTHESIS PROTEIN NIFB-RELATED"/>
    <property type="match status" value="1"/>
</dbReference>
<dbReference type="CDD" id="cd01335">
    <property type="entry name" value="Radical_SAM"/>
    <property type="match status" value="1"/>
</dbReference>
<reference evidence="8 9" key="1">
    <citation type="submission" date="2017-04" db="EMBL/GenBank/DDBJ databases">
        <title>Complete genome sequence of the Campylobacter cuniculorum type strain LMG24588.</title>
        <authorList>
            <person name="Miller W.G."/>
            <person name="Yee E."/>
            <person name="Revez J."/>
            <person name="Bono J.L."/>
            <person name="Rossi M."/>
        </authorList>
    </citation>
    <scope>NUCLEOTIDE SEQUENCE [LARGE SCALE GENOMIC DNA]</scope>
    <source>
        <strain evidence="8 9">LMG 24588</strain>
    </source>
</reference>
<keyword evidence="6" id="KW-0411">Iron-sulfur</keyword>
<organism evidence="8 9">
    <name type="scientific">Campylobacter cuniculorum DSM 23162 = LMG 24588</name>
    <dbReference type="NCBI Taxonomy" id="1121267"/>
    <lineage>
        <taxon>Bacteria</taxon>
        <taxon>Pseudomonadati</taxon>
        <taxon>Campylobacterota</taxon>
        <taxon>Epsilonproteobacteria</taxon>
        <taxon>Campylobacterales</taxon>
        <taxon>Campylobacteraceae</taxon>
        <taxon>Campylobacter</taxon>
    </lineage>
</organism>
<dbReference type="AlphaFoldDB" id="A0A1W6BYZ9"/>
<dbReference type="GO" id="GO:0003824">
    <property type="term" value="F:catalytic activity"/>
    <property type="evidence" value="ECO:0007669"/>
    <property type="project" value="InterPro"/>
</dbReference>
<dbReference type="InterPro" id="IPR013785">
    <property type="entry name" value="Aldolase_TIM"/>
</dbReference>
<keyword evidence="2" id="KW-0004">4Fe-4S</keyword>
<keyword evidence="3" id="KW-0949">S-adenosyl-L-methionine</keyword>
<evidence type="ECO:0000256" key="6">
    <source>
        <dbReference type="ARBA" id="ARBA00023014"/>
    </source>
</evidence>
<dbReference type="Pfam" id="PF13186">
    <property type="entry name" value="SPASM"/>
    <property type="match status" value="1"/>
</dbReference>
<dbReference type="OrthoDB" id="9805809at2"/>
<name>A0A1W6BYZ9_9BACT</name>
<evidence type="ECO:0000256" key="4">
    <source>
        <dbReference type="ARBA" id="ARBA00022723"/>
    </source>
</evidence>
<evidence type="ECO:0000256" key="2">
    <source>
        <dbReference type="ARBA" id="ARBA00022485"/>
    </source>
</evidence>
<keyword evidence="4" id="KW-0479">Metal-binding</keyword>
<comment type="cofactor">
    <cofactor evidence="1">
        <name>[4Fe-4S] cluster</name>
        <dbReference type="ChEBI" id="CHEBI:49883"/>
    </cofactor>
</comment>
<dbReference type="PANTHER" id="PTHR43787:SF10">
    <property type="entry name" value="COFACTOR MODIFYING PROTEIN"/>
    <property type="match status" value="1"/>
</dbReference>
<proteinExistence type="predicted"/>
<evidence type="ECO:0000256" key="1">
    <source>
        <dbReference type="ARBA" id="ARBA00001966"/>
    </source>
</evidence>
<dbReference type="eggNOG" id="COG0535">
    <property type="taxonomic scope" value="Bacteria"/>
</dbReference>
<dbReference type="Gene3D" id="3.20.20.70">
    <property type="entry name" value="Aldolase class I"/>
    <property type="match status" value="1"/>
</dbReference>
<evidence type="ECO:0000259" key="7">
    <source>
        <dbReference type="Pfam" id="PF13186"/>
    </source>
</evidence>
<protein>
    <submittedName>
        <fullName evidence="8">Radical SAM superfamily enzyme (SPASM domain)</fullName>
    </submittedName>
</protein>
<evidence type="ECO:0000256" key="3">
    <source>
        <dbReference type="ARBA" id="ARBA00022691"/>
    </source>
</evidence>
<dbReference type="RefSeq" id="WP_027305814.1">
    <property type="nucleotide sequence ID" value="NZ_CP020867.1"/>
</dbReference>
<evidence type="ECO:0000313" key="8">
    <source>
        <dbReference type="EMBL" id="ARJ57304.1"/>
    </source>
</evidence>
<accession>A0A1W6BYZ9</accession>
<dbReference type="SUPFAM" id="SSF102114">
    <property type="entry name" value="Radical SAM enzymes"/>
    <property type="match status" value="1"/>
</dbReference>
<gene>
    <name evidence="8" type="ORF">CCUN_1730</name>
</gene>
<evidence type="ECO:0000256" key="5">
    <source>
        <dbReference type="ARBA" id="ARBA00023004"/>
    </source>
</evidence>
<dbReference type="InterPro" id="IPR023885">
    <property type="entry name" value="4Fe4S-binding_SPASM_dom"/>
</dbReference>
<evidence type="ECO:0000313" key="9">
    <source>
        <dbReference type="Proteomes" id="UP000192902"/>
    </source>
</evidence>
<dbReference type="InterPro" id="IPR007197">
    <property type="entry name" value="rSAM"/>
</dbReference>
<dbReference type="GO" id="GO:0051539">
    <property type="term" value="F:4 iron, 4 sulfur cluster binding"/>
    <property type="evidence" value="ECO:0007669"/>
    <property type="project" value="UniProtKB-KW"/>
</dbReference>
<feature type="domain" description="4Fe4S-binding SPASM" evidence="7">
    <location>
        <begin position="211"/>
        <end position="277"/>
    </location>
</feature>
<dbReference type="SFLD" id="SFLDS00029">
    <property type="entry name" value="Radical_SAM"/>
    <property type="match status" value="1"/>
</dbReference>
<sequence length="285" mass="33246">MKFKKIYIELSDICGLKCDFCPSAKGLRGVMSVENFSVLLPQIYDKAQVFCLHILGDPLWIDNLKDYINLAQKYAMELEITTSGFYLSPKNQALLLESTNIRQINISLMAFLSQKKVGFEEYFNPILKLCESHFQQKCKSFINLRLWNLNAHFIAPKQNFEIYRLLERYFGTKIDIKLKQNRLQRHILLHQNRLFNWVDLKGKKQNFQGTCHALKEQIGILSDGSLVPCCFDTKADIFLGNVFEKNFNELLNSKRLKAMKKGFEQNKRVEALCQRCEFHLPQNSS</sequence>
<dbReference type="GO" id="GO:0046872">
    <property type="term" value="F:metal ion binding"/>
    <property type="evidence" value="ECO:0007669"/>
    <property type="project" value="UniProtKB-KW"/>
</dbReference>
<keyword evidence="5" id="KW-0408">Iron</keyword>
<dbReference type="Proteomes" id="UP000192902">
    <property type="component" value="Chromosome"/>
</dbReference>
<dbReference type="InterPro" id="IPR058240">
    <property type="entry name" value="rSAM_sf"/>
</dbReference>